<dbReference type="InterPro" id="IPR009057">
    <property type="entry name" value="Homeodomain-like_sf"/>
</dbReference>
<feature type="transmembrane region" description="Helical" evidence="4">
    <location>
        <begin position="42"/>
        <end position="64"/>
    </location>
</feature>
<feature type="transmembrane region" description="Helical" evidence="4">
    <location>
        <begin position="120"/>
        <end position="148"/>
    </location>
</feature>
<reference evidence="6 7" key="1">
    <citation type="submission" date="2017-12" db="EMBL/GenBank/DDBJ databases">
        <authorList>
            <person name="Paulsen S."/>
            <person name="Gram L.K."/>
        </authorList>
    </citation>
    <scope>NUCLEOTIDE SEQUENCE [LARGE SCALE GENOMIC DNA]</scope>
    <source>
        <strain evidence="6 7">S1189</strain>
    </source>
</reference>
<dbReference type="GO" id="GO:0003700">
    <property type="term" value="F:DNA-binding transcription factor activity"/>
    <property type="evidence" value="ECO:0007669"/>
    <property type="project" value="InterPro"/>
</dbReference>
<sequence>MLIHIVWLKRSKSSSYYLAIVFIANLCNQFDEWFWHLKIWLFAPWLTNSYIPFLYLLAPSFYLYVKHLTLINQKVHLRRELKHLFGFGVGTMMCMPYFFLDDDIKLTRLSSPPGTLDHLGLITWGPTMALFLLLPFSFAYLLVITQLLTRHLHTIKGYFSNIENRDLSWVRWSVIALVIAFVVSVVRLFLPSEYSEVGWQNIVFLCFELIWLLIVGVLAVNQRPIYADSQESEVAKSNTESKDEKYQNSPMHDIAIDRIKSKLTNAMSEGIYADPNLTLRKLSDLTGVTEIRISQVLNTSMSVGFYNFVNSWRIEAACIEMRQTNANLLEIAFSVGFNSRSTFNQAFKKHMGNTPSSYRKQLSNTEYAKSNVK</sequence>
<keyword evidence="4" id="KW-0472">Membrane</keyword>
<dbReference type="PROSITE" id="PS00041">
    <property type="entry name" value="HTH_ARAC_FAMILY_1"/>
    <property type="match status" value="1"/>
</dbReference>
<evidence type="ECO:0000259" key="5">
    <source>
        <dbReference type="PROSITE" id="PS01124"/>
    </source>
</evidence>
<name>A0A5S3YMR7_9GAMM</name>
<keyword evidence="4" id="KW-1133">Transmembrane helix</keyword>
<keyword evidence="2" id="KW-0238">DNA-binding</keyword>
<feature type="transmembrane region" description="Helical" evidence="4">
    <location>
        <begin position="84"/>
        <end position="100"/>
    </location>
</feature>
<dbReference type="Proteomes" id="UP000307362">
    <property type="component" value="Unassembled WGS sequence"/>
</dbReference>
<dbReference type="SMART" id="SM00342">
    <property type="entry name" value="HTH_ARAC"/>
    <property type="match status" value="1"/>
</dbReference>
<feature type="transmembrane region" description="Helical" evidence="4">
    <location>
        <begin position="202"/>
        <end position="220"/>
    </location>
</feature>
<organism evidence="6 7">
    <name type="scientific">Pseudoalteromonas phenolica</name>
    <dbReference type="NCBI Taxonomy" id="161398"/>
    <lineage>
        <taxon>Bacteria</taxon>
        <taxon>Pseudomonadati</taxon>
        <taxon>Pseudomonadota</taxon>
        <taxon>Gammaproteobacteria</taxon>
        <taxon>Alteromonadales</taxon>
        <taxon>Pseudoalteromonadaceae</taxon>
        <taxon>Pseudoalteromonas</taxon>
    </lineage>
</organism>
<keyword evidence="3" id="KW-0804">Transcription</keyword>
<dbReference type="Pfam" id="PF12833">
    <property type="entry name" value="HTH_18"/>
    <property type="match status" value="1"/>
</dbReference>
<comment type="caution">
    <text evidence="6">The sequence shown here is derived from an EMBL/GenBank/DDBJ whole genome shotgun (WGS) entry which is preliminary data.</text>
</comment>
<reference evidence="7" key="2">
    <citation type="submission" date="2019-06" db="EMBL/GenBank/DDBJ databases">
        <title>Co-occurence of chitin degradation, pigmentation and bioactivity in marine Pseudoalteromonas.</title>
        <authorList>
            <person name="Sonnenschein E.C."/>
            <person name="Bech P.K."/>
        </authorList>
    </citation>
    <scope>NUCLEOTIDE SEQUENCE [LARGE SCALE GENOMIC DNA]</scope>
    <source>
        <strain evidence="7">S1189</strain>
    </source>
</reference>
<dbReference type="InterPro" id="IPR018062">
    <property type="entry name" value="HTH_AraC-typ_CS"/>
</dbReference>
<keyword evidence="1" id="KW-0805">Transcription regulation</keyword>
<keyword evidence="4" id="KW-0812">Transmembrane</keyword>
<dbReference type="Gene3D" id="1.10.10.60">
    <property type="entry name" value="Homeodomain-like"/>
    <property type="match status" value="1"/>
</dbReference>
<dbReference type="PROSITE" id="PS01124">
    <property type="entry name" value="HTH_ARAC_FAMILY_2"/>
    <property type="match status" value="1"/>
</dbReference>
<proteinExistence type="predicted"/>
<evidence type="ECO:0000256" key="4">
    <source>
        <dbReference type="SAM" id="Phobius"/>
    </source>
</evidence>
<dbReference type="PANTHER" id="PTHR43280:SF29">
    <property type="entry name" value="ARAC-FAMILY TRANSCRIPTIONAL REGULATOR"/>
    <property type="match status" value="1"/>
</dbReference>
<evidence type="ECO:0000313" key="7">
    <source>
        <dbReference type="Proteomes" id="UP000307362"/>
    </source>
</evidence>
<feature type="transmembrane region" description="Helical" evidence="4">
    <location>
        <begin position="169"/>
        <end position="190"/>
    </location>
</feature>
<dbReference type="InterPro" id="IPR018060">
    <property type="entry name" value="HTH_AraC"/>
</dbReference>
<protein>
    <recommendedName>
        <fullName evidence="5">HTH araC/xylS-type domain-containing protein</fullName>
    </recommendedName>
</protein>
<dbReference type="InterPro" id="IPR020449">
    <property type="entry name" value="Tscrpt_reg_AraC-type_HTH"/>
</dbReference>
<dbReference type="PRINTS" id="PR00032">
    <property type="entry name" value="HTHARAC"/>
</dbReference>
<accession>A0A5S3YMR7</accession>
<dbReference type="PANTHER" id="PTHR43280">
    <property type="entry name" value="ARAC-FAMILY TRANSCRIPTIONAL REGULATOR"/>
    <property type="match status" value="1"/>
</dbReference>
<evidence type="ECO:0000313" key="6">
    <source>
        <dbReference type="EMBL" id="TMP77389.1"/>
    </source>
</evidence>
<feature type="transmembrane region" description="Helical" evidence="4">
    <location>
        <begin position="16"/>
        <end position="36"/>
    </location>
</feature>
<feature type="domain" description="HTH araC/xylS-type" evidence="5">
    <location>
        <begin position="257"/>
        <end position="361"/>
    </location>
</feature>
<dbReference type="EMBL" id="PNCM01000068">
    <property type="protein sequence ID" value="TMP77389.1"/>
    <property type="molecule type" value="Genomic_DNA"/>
</dbReference>
<gene>
    <name evidence="6" type="ORF">CWB73_20105</name>
</gene>
<dbReference type="GO" id="GO:0043565">
    <property type="term" value="F:sequence-specific DNA binding"/>
    <property type="evidence" value="ECO:0007669"/>
    <property type="project" value="InterPro"/>
</dbReference>
<dbReference type="AlphaFoldDB" id="A0A5S3YMR7"/>
<evidence type="ECO:0000256" key="1">
    <source>
        <dbReference type="ARBA" id="ARBA00023015"/>
    </source>
</evidence>
<evidence type="ECO:0000256" key="3">
    <source>
        <dbReference type="ARBA" id="ARBA00023163"/>
    </source>
</evidence>
<dbReference type="SUPFAM" id="SSF46689">
    <property type="entry name" value="Homeodomain-like"/>
    <property type="match status" value="1"/>
</dbReference>
<evidence type="ECO:0000256" key="2">
    <source>
        <dbReference type="ARBA" id="ARBA00023125"/>
    </source>
</evidence>